<dbReference type="InterPro" id="IPR022742">
    <property type="entry name" value="Hydrolase_4"/>
</dbReference>
<dbReference type="PANTHER" id="PTHR11614">
    <property type="entry name" value="PHOSPHOLIPASE-RELATED"/>
    <property type="match status" value="1"/>
</dbReference>
<evidence type="ECO:0000313" key="3">
    <source>
        <dbReference type="Proteomes" id="UP000521032"/>
    </source>
</evidence>
<proteinExistence type="predicted"/>
<protein>
    <submittedName>
        <fullName evidence="2">Phospholipase YtpA</fullName>
    </submittedName>
</protein>
<comment type="caution">
    <text evidence="2">The sequence shown here is derived from an EMBL/GenBank/DDBJ whole genome shotgun (WGS) entry which is preliminary data.</text>
</comment>
<accession>A0A6V7RGS7</accession>
<dbReference type="RefSeq" id="WP_186087209.1">
    <property type="nucleotide sequence ID" value="NZ_BMDB01000001.1"/>
</dbReference>
<dbReference type="Proteomes" id="UP000521032">
    <property type="component" value="Unassembled WGS sequence"/>
</dbReference>
<reference evidence="2 3" key="1">
    <citation type="submission" date="2020-07" db="EMBL/GenBank/DDBJ databases">
        <authorList>
            <person name="Criscuolo A."/>
        </authorList>
    </citation>
    <scope>NUCLEOTIDE SEQUENCE [LARGE SCALE GENOMIC DNA]</scope>
    <source>
        <strain evidence="3">CIP 111030</strain>
    </source>
</reference>
<dbReference type="InterPro" id="IPR029058">
    <property type="entry name" value="AB_hydrolase_fold"/>
</dbReference>
<organism evidence="2 3">
    <name type="scientific">Phocicoccus schoeneichii</name>
    <dbReference type="NCBI Taxonomy" id="1812261"/>
    <lineage>
        <taxon>Bacteria</taxon>
        <taxon>Bacillati</taxon>
        <taxon>Bacillota</taxon>
        <taxon>Bacilli</taxon>
        <taxon>Bacillales</taxon>
        <taxon>Salinicoccaceae</taxon>
        <taxon>Phocicoccus</taxon>
    </lineage>
</organism>
<dbReference type="SUPFAM" id="SSF53474">
    <property type="entry name" value="alpha/beta-Hydrolases"/>
    <property type="match status" value="1"/>
</dbReference>
<evidence type="ECO:0000313" key="2">
    <source>
        <dbReference type="EMBL" id="CAD2076302.1"/>
    </source>
</evidence>
<keyword evidence="3" id="KW-1185">Reference proteome</keyword>
<gene>
    <name evidence="2" type="primary">ytpA_1</name>
    <name evidence="2" type="ORF">JEOSCH030_01041</name>
</gene>
<dbReference type="Gene3D" id="3.40.50.1820">
    <property type="entry name" value="alpha/beta hydrolase"/>
    <property type="match status" value="1"/>
</dbReference>
<evidence type="ECO:0000259" key="1">
    <source>
        <dbReference type="Pfam" id="PF12146"/>
    </source>
</evidence>
<sequence length="291" mass="33487">MFTVQTVIREDTEFKVRVYAPENPKACILILHGMAEHKKRYHSMLQYFYDNDIYAVIYDHRGHGTRKKEKIGHFDSFSDLVEDAKAVFEMLPGDMPKYVLGHSMGSIVLRILLKYIEPTGAIIIGTGMKNQLTDSIGGKFISRLAHQFPVRRSPVINTLGFLGYDAHFKGNTRNRWLSENYANIHEYNRDPLSGNLMSNTALKETLEAIQIADRESFIDTYSKSAKYLFISGKEDPFGHYGRDIEILKDKYTATGLDVSAYLFEGYRHEVLNEGAKYDIYDLIIEWMINNE</sequence>
<dbReference type="AlphaFoldDB" id="A0A6V7RGS7"/>
<feature type="domain" description="Serine aminopeptidase S33" evidence="1">
    <location>
        <begin position="23"/>
        <end position="273"/>
    </location>
</feature>
<dbReference type="EMBL" id="CAJEWE010000010">
    <property type="protein sequence ID" value="CAD2076302.1"/>
    <property type="molecule type" value="Genomic_DNA"/>
</dbReference>
<name>A0A6V7RGS7_9BACL</name>
<dbReference type="Pfam" id="PF12146">
    <property type="entry name" value="Hydrolase_4"/>
    <property type="match status" value="1"/>
</dbReference>
<dbReference type="InterPro" id="IPR051044">
    <property type="entry name" value="MAG_DAG_Lipase"/>
</dbReference>